<proteinExistence type="predicted"/>
<accession>I2BBG4</accession>
<keyword evidence="2" id="KW-1185">Reference proteome</keyword>
<evidence type="ECO:0000313" key="1">
    <source>
        <dbReference type="EMBL" id="AFJ47868.1"/>
    </source>
</evidence>
<name>I2BBG4_SHIBC</name>
<dbReference type="HOGENOM" id="CLU_171743_0_0_6"/>
<dbReference type="PATRIC" id="fig|630626.3.peg.2714"/>
<dbReference type="Pfam" id="PF08956">
    <property type="entry name" value="DUF1869"/>
    <property type="match status" value="1"/>
</dbReference>
<evidence type="ECO:0000313" key="2">
    <source>
        <dbReference type="Proteomes" id="UP000001955"/>
    </source>
</evidence>
<dbReference type="InterPro" id="IPR015051">
    <property type="entry name" value="YoaG"/>
</dbReference>
<sequence>MNSENQGYALAITNNRTGQLSENIFLKPMALLIPEQAVNAVAALLETLAPASRDEDEMMMTVTNKNNGVSVDKEFSRLSLLRDPVTAADGVKDLINIVRGYESEEDANVCGW</sequence>
<accession>K6UP69</accession>
<dbReference type="eggNOG" id="ENOG5032979">
    <property type="taxonomic scope" value="Bacteria"/>
</dbReference>
<dbReference type="EMBL" id="CP001560">
    <property type="protein sequence ID" value="AFJ47868.1"/>
    <property type="molecule type" value="Genomic_DNA"/>
</dbReference>
<gene>
    <name evidence="1" type="ordered locus">EBL_c27970</name>
</gene>
<dbReference type="KEGG" id="ebt:EBL_c27970"/>
<dbReference type="SUPFAM" id="SSF103063">
    <property type="entry name" value="Hypothetical protein YoaG"/>
    <property type="match status" value="1"/>
</dbReference>
<evidence type="ECO:0008006" key="3">
    <source>
        <dbReference type="Google" id="ProtNLM"/>
    </source>
</evidence>
<dbReference type="InterPro" id="IPR036489">
    <property type="entry name" value="YoaG_sf"/>
</dbReference>
<dbReference type="Proteomes" id="UP000001955">
    <property type="component" value="Chromosome"/>
</dbReference>
<dbReference type="AlphaFoldDB" id="I2BBG4"/>
<dbReference type="Gene3D" id="3.30.160.220">
    <property type="entry name" value="YoaG"/>
    <property type="match status" value="2"/>
</dbReference>
<dbReference type="RefSeq" id="WP_002439064.1">
    <property type="nucleotide sequence ID" value="NC_017910.1"/>
</dbReference>
<protein>
    <recommendedName>
        <fullName evidence="3">Cytoplasmic protein</fullName>
    </recommendedName>
</protein>
<dbReference type="STRING" id="630626.EBL_c27970"/>
<organism evidence="1 2">
    <name type="scientific">Shimwellia blattae (strain ATCC 29907 / DSM 4481 / JCM 1650 / NBRC 105725 / CDC 9005-74)</name>
    <name type="common">Escherichia blattae</name>
    <dbReference type="NCBI Taxonomy" id="630626"/>
    <lineage>
        <taxon>Bacteria</taxon>
        <taxon>Pseudomonadati</taxon>
        <taxon>Pseudomonadota</taxon>
        <taxon>Gammaproteobacteria</taxon>
        <taxon>Enterobacterales</taxon>
        <taxon>Enterobacteriaceae</taxon>
        <taxon>Shimwellia</taxon>
    </lineage>
</organism>
<dbReference type="OrthoDB" id="6556031at2"/>
<reference evidence="1 2" key="1">
    <citation type="journal article" date="2012" name="J. Bacteriol.">
        <title>Complete genome sequence of the B12-producing Shimwellia blattae strain DSM 4481, isolated from a cockroach.</title>
        <authorList>
            <person name="Brzuszkiewicz E."/>
            <person name="Waschkowitz T."/>
            <person name="Wiezer A."/>
            <person name="Daniel R."/>
        </authorList>
    </citation>
    <scope>NUCLEOTIDE SEQUENCE [LARGE SCALE GENOMIC DNA]</scope>
    <source>
        <strain evidence="2">ATCC 29907 / DSM 4481 / JCM 1650 / NBRC 105725 / CDC 9005-74</strain>
    </source>
</reference>